<feature type="compositionally biased region" description="Low complexity" evidence="1">
    <location>
        <begin position="212"/>
        <end position="233"/>
    </location>
</feature>
<name>A0AAV7XSP2_9NEOP</name>
<feature type="region of interest" description="Disordered" evidence="1">
    <location>
        <begin position="1"/>
        <end position="47"/>
    </location>
</feature>
<keyword evidence="3" id="KW-1185">Reference proteome</keyword>
<comment type="caution">
    <text evidence="2">The sequence shown here is derived from an EMBL/GenBank/DDBJ whole genome shotgun (WGS) entry which is preliminary data.</text>
</comment>
<accession>A0AAV7XSP2</accession>
<feature type="compositionally biased region" description="Basic residues" evidence="1">
    <location>
        <begin position="23"/>
        <end position="36"/>
    </location>
</feature>
<feature type="compositionally biased region" description="Basic and acidic residues" evidence="1">
    <location>
        <begin position="76"/>
        <end position="93"/>
    </location>
</feature>
<feature type="region of interest" description="Disordered" evidence="1">
    <location>
        <begin position="145"/>
        <end position="291"/>
    </location>
</feature>
<feature type="region of interest" description="Disordered" evidence="1">
    <location>
        <begin position="60"/>
        <end position="118"/>
    </location>
</feature>
<dbReference type="AlphaFoldDB" id="A0AAV7XSP2"/>
<feature type="compositionally biased region" description="Basic residues" evidence="1">
    <location>
        <begin position="199"/>
        <end position="208"/>
    </location>
</feature>
<dbReference type="EMBL" id="JAPTSV010000003">
    <property type="protein sequence ID" value="KAJ1529428.1"/>
    <property type="molecule type" value="Genomic_DNA"/>
</dbReference>
<evidence type="ECO:0000313" key="3">
    <source>
        <dbReference type="Proteomes" id="UP001075354"/>
    </source>
</evidence>
<feature type="compositionally biased region" description="Basic residues" evidence="1">
    <location>
        <begin position="278"/>
        <end position="291"/>
    </location>
</feature>
<feature type="compositionally biased region" description="Basic residues" evidence="1">
    <location>
        <begin position="66"/>
        <end position="75"/>
    </location>
</feature>
<evidence type="ECO:0000313" key="2">
    <source>
        <dbReference type="EMBL" id="KAJ1529428.1"/>
    </source>
</evidence>
<gene>
    <name evidence="2" type="ORF">ONE63_006207</name>
</gene>
<evidence type="ECO:0000256" key="1">
    <source>
        <dbReference type="SAM" id="MobiDB-lite"/>
    </source>
</evidence>
<dbReference type="Proteomes" id="UP001075354">
    <property type="component" value="Chromosome 3"/>
</dbReference>
<protein>
    <submittedName>
        <fullName evidence="2">Uncharacterized protein</fullName>
    </submittedName>
</protein>
<proteinExistence type="predicted"/>
<organism evidence="2 3">
    <name type="scientific">Megalurothrips usitatus</name>
    <name type="common">bean blossom thrips</name>
    <dbReference type="NCBI Taxonomy" id="439358"/>
    <lineage>
        <taxon>Eukaryota</taxon>
        <taxon>Metazoa</taxon>
        <taxon>Ecdysozoa</taxon>
        <taxon>Arthropoda</taxon>
        <taxon>Hexapoda</taxon>
        <taxon>Insecta</taxon>
        <taxon>Pterygota</taxon>
        <taxon>Neoptera</taxon>
        <taxon>Paraneoptera</taxon>
        <taxon>Thysanoptera</taxon>
        <taxon>Terebrantia</taxon>
        <taxon>Thripoidea</taxon>
        <taxon>Thripidae</taxon>
        <taxon>Megalurothrips</taxon>
    </lineage>
</organism>
<sequence>MDCDPRPRPCPYLGPASALPLPRHSRDRGRAPGRPHRVADRRGGRPLAGLVAGGAARALRPGRALPHPHPHLRHAVGRDDVGAASGREPDQRTHRLRQACRQGDESAGHDGGPLAHVGAHHAGRAGRLQGAHHLQPLVGLGRVQLVPERARRRPRQSEGERRHRHGDLLQLLRDLRRERPSGRRRSAHQLHPQADRAGPRRGGRRLRRRQQDAAGPRGRVPVPGPVRRAAALGELDRGGPAEGGGEEPAAGHAEGGEGAGRAARRGRAGGRRLPGPRGPRRPQGRPRRPLRLRHVAVHGRGPGARDLKRFCKFLPRREADWLRAFIRILFLNNAPTRLRECCSGLVRAG</sequence>
<reference evidence="2" key="1">
    <citation type="submission" date="2022-12" db="EMBL/GenBank/DDBJ databases">
        <title>Chromosome-level genome assembly of the bean flower thrips Megalurothrips usitatus.</title>
        <authorList>
            <person name="Ma L."/>
            <person name="Liu Q."/>
            <person name="Li H."/>
            <person name="Cai W."/>
        </authorList>
    </citation>
    <scope>NUCLEOTIDE SEQUENCE</scope>
    <source>
        <strain evidence="2">Cailab_2022a</strain>
    </source>
</reference>